<dbReference type="Pfam" id="PF00145">
    <property type="entry name" value="DNA_methylase"/>
    <property type="match status" value="1"/>
</dbReference>
<keyword evidence="1 6" id="KW-0489">Methyltransferase</keyword>
<feature type="domain" description="DNA methylase N-terminal" evidence="9">
    <location>
        <begin position="28"/>
        <end position="84"/>
    </location>
</feature>
<dbReference type="PANTHER" id="PTHR10629">
    <property type="entry name" value="CYTOSINE-SPECIFIC METHYLTRANSFERASE"/>
    <property type="match status" value="1"/>
</dbReference>
<sequence length="473" mass="53753">MSEFDSVAQQLAAQFRQREQHQLAEDAQLLHRVLEIYDQKTVASCLRNVSQHEWTREALNRWLNGKSKPKALSEAEVLMLQQMLPSPPAHHPDYGFRFIDLFAGIGGIRSGFEAIGGQCVFTSEWNKHAVRTYKANWYCDEQTHRFNQDIRDVTLSADPSVSEQEAYQQINRLIPDHDVLLAGFPCQPFSLAGVSKKNALGRAHGFECEAQGTLFFDVARIITAKKPAIFVLENVKNLKSHDKGKTFRIIMETLDELGYDVADAQASGARDPKIIDGQYFLPQHRERIVLVGFRRDLQLSPGFSLSQIHTLYPKARPSLGELLEPTVDSKYILTPTLWKYLYNYARKHQAKGNGFGYGLVDPTRHDGVVRTLSARYYKDGSEILIDRGWDHALGEADFDRAENQQRRPRRLTPRECARLMGFETPHGKAFRIPVSDTQAYRQFGNSVIVPAFAAVAKLLQPWIKEAVSKRRAD</sequence>
<keyword evidence="11" id="KW-1185">Reference proteome</keyword>
<name>A0A6M8UCY1_9GAMM</name>
<dbReference type="Gene3D" id="1.10.260.140">
    <property type="match status" value="1"/>
</dbReference>
<organism evidence="10 11">
    <name type="scientific">Paramixta manurensis</name>
    <dbReference type="NCBI Taxonomy" id="2740817"/>
    <lineage>
        <taxon>Bacteria</taxon>
        <taxon>Pseudomonadati</taxon>
        <taxon>Pseudomonadota</taxon>
        <taxon>Gammaproteobacteria</taxon>
        <taxon>Enterobacterales</taxon>
        <taxon>Erwiniaceae</taxon>
        <taxon>Paramixta</taxon>
    </lineage>
</organism>
<evidence type="ECO:0000256" key="3">
    <source>
        <dbReference type="ARBA" id="ARBA00022691"/>
    </source>
</evidence>
<dbReference type="Gene3D" id="3.40.50.150">
    <property type="entry name" value="Vaccinia Virus protein VP39"/>
    <property type="match status" value="1"/>
</dbReference>
<dbReference type="InterPro" id="IPR040743">
    <property type="entry name" value="DNA_meth_N"/>
</dbReference>
<dbReference type="KEGG" id="pmak:PMPD1_2659"/>
<protein>
    <recommendedName>
        <fullName evidence="8">Cytosine-specific methyltransferase</fullName>
        <ecNumber evidence="8">2.1.1.37</ecNumber>
    </recommendedName>
</protein>
<dbReference type="PROSITE" id="PS51679">
    <property type="entry name" value="SAM_MT_C5"/>
    <property type="match status" value="1"/>
</dbReference>
<dbReference type="SUPFAM" id="SSF53335">
    <property type="entry name" value="S-adenosyl-L-methionine-dependent methyltransferases"/>
    <property type="match status" value="1"/>
</dbReference>
<dbReference type="InterPro" id="IPR029063">
    <property type="entry name" value="SAM-dependent_MTases_sf"/>
</dbReference>
<evidence type="ECO:0000256" key="1">
    <source>
        <dbReference type="ARBA" id="ARBA00022603"/>
    </source>
</evidence>
<keyword evidence="3 6" id="KW-0949">S-adenosyl-L-methionine</keyword>
<dbReference type="InterPro" id="IPR001525">
    <property type="entry name" value="C5_MeTfrase"/>
</dbReference>
<dbReference type="NCBIfam" id="NF007772">
    <property type="entry name" value="PRK10458.1"/>
    <property type="match status" value="1"/>
</dbReference>
<proteinExistence type="inferred from homology"/>
<accession>A0A6M8UCY1</accession>
<evidence type="ECO:0000256" key="8">
    <source>
        <dbReference type="RuleBase" id="RU000417"/>
    </source>
</evidence>
<evidence type="ECO:0000256" key="2">
    <source>
        <dbReference type="ARBA" id="ARBA00022679"/>
    </source>
</evidence>
<evidence type="ECO:0000256" key="6">
    <source>
        <dbReference type="PROSITE-ProRule" id="PRU01016"/>
    </source>
</evidence>
<dbReference type="PRINTS" id="PR00105">
    <property type="entry name" value="C5METTRFRASE"/>
</dbReference>
<gene>
    <name evidence="10" type="ORF">PMPD1_2659</name>
</gene>
<dbReference type="PROSITE" id="PS00094">
    <property type="entry name" value="C5_MTASE_1"/>
    <property type="match status" value="1"/>
</dbReference>
<dbReference type="EMBL" id="CP054212">
    <property type="protein sequence ID" value="QKJ87599.1"/>
    <property type="molecule type" value="Genomic_DNA"/>
</dbReference>
<evidence type="ECO:0000256" key="4">
    <source>
        <dbReference type="ARBA" id="ARBA00022747"/>
    </source>
</evidence>
<dbReference type="Pfam" id="PF18284">
    <property type="entry name" value="DNA_meth_N"/>
    <property type="match status" value="1"/>
</dbReference>
<keyword evidence="4" id="KW-0680">Restriction system</keyword>
<dbReference type="InterPro" id="IPR050390">
    <property type="entry name" value="C5-Methyltransferase"/>
</dbReference>
<comment type="similarity">
    <text evidence="6 7">Belongs to the class I-like SAM-binding methyltransferase superfamily. C5-methyltransferase family.</text>
</comment>
<dbReference type="GO" id="GO:0003886">
    <property type="term" value="F:DNA (cytosine-5-)-methyltransferase activity"/>
    <property type="evidence" value="ECO:0007669"/>
    <property type="project" value="UniProtKB-EC"/>
</dbReference>
<evidence type="ECO:0000313" key="10">
    <source>
        <dbReference type="EMBL" id="QKJ87599.1"/>
    </source>
</evidence>
<evidence type="ECO:0000256" key="5">
    <source>
        <dbReference type="ARBA" id="ARBA00047422"/>
    </source>
</evidence>
<reference evidence="10 11" key="1">
    <citation type="submission" date="2020-06" db="EMBL/GenBank/DDBJ databases">
        <title>Genome sequence of Paramixta manurensis strain PD-1.</title>
        <authorList>
            <person name="Lee C.W."/>
            <person name="Kim J."/>
        </authorList>
    </citation>
    <scope>NUCLEOTIDE SEQUENCE [LARGE SCALE GENOMIC DNA]</scope>
    <source>
        <strain evidence="10 11">PD-1</strain>
    </source>
</reference>
<dbReference type="EC" id="2.1.1.37" evidence="8"/>
<dbReference type="REBASE" id="391509">
    <property type="entry name" value="M.EbaPD1DcmP"/>
</dbReference>
<dbReference type="InterPro" id="IPR018117">
    <property type="entry name" value="C5_DNA_meth_AS"/>
</dbReference>
<dbReference type="GO" id="GO:0032259">
    <property type="term" value="P:methylation"/>
    <property type="evidence" value="ECO:0007669"/>
    <property type="project" value="UniProtKB-KW"/>
</dbReference>
<evidence type="ECO:0000259" key="9">
    <source>
        <dbReference type="Pfam" id="PF18284"/>
    </source>
</evidence>
<dbReference type="GO" id="GO:0009307">
    <property type="term" value="P:DNA restriction-modification system"/>
    <property type="evidence" value="ECO:0007669"/>
    <property type="project" value="UniProtKB-KW"/>
</dbReference>
<feature type="active site" evidence="6">
    <location>
        <position position="186"/>
    </location>
</feature>
<dbReference type="RefSeq" id="WP_173634530.1">
    <property type="nucleotide sequence ID" value="NZ_CP054212.1"/>
</dbReference>
<dbReference type="Gene3D" id="3.90.120.30">
    <property type="match status" value="1"/>
</dbReference>
<dbReference type="GO" id="GO:0003677">
    <property type="term" value="F:DNA binding"/>
    <property type="evidence" value="ECO:0007669"/>
    <property type="project" value="TreeGrafter"/>
</dbReference>
<dbReference type="CDD" id="cd00315">
    <property type="entry name" value="Cyt_C5_DNA_methylase"/>
    <property type="match status" value="1"/>
</dbReference>
<evidence type="ECO:0000313" key="11">
    <source>
        <dbReference type="Proteomes" id="UP000505325"/>
    </source>
</evidence>
<dbReference type="GO" id="GO:0044027">
    <property type="term" value="P:negative regulation of gene expression via chromosomal CpG island methylation"/>
    <property type="evidence" value="ECO:0007669"/>
    <property type="project" value="TreeGrafter"/>
</dbReference>
<dbReference type="AlphaFoldDB" id="A0A6M8UCY1"/>
<comment type="catalytic activity">
    <reaction evidence="5 8">
        <text>a 2'-deoxycytidine in DNA + S-adenosyl-L-methionine = a 5-methyl-2'-deoxycytidine in DNA + S-adenosyl-L-homocysteine + H(+)</text>
        <dbReference type="Rhea" id="RHEA:13681"/>
        <dbReference type="Rhea" id="RHEA-COMP:11369"/>
        <dbReference type="Rhea" id="RHEA-COMP:11370"/>
        <dbReference type="ChEBI" id="CHEBI:15378"/>
        <dbReference type="ChEBI" id="CHEBI:57856"/>
        <dbReference type="ChEBI" id="CHEBI:59789"/>
        <dbReference type="ChEBI" id="CHEBI:85452"/>
        <dbReference type="ChEBI" id="CHEBI:85454"/>
        <dbReference type="EC" id="2.1.1.37"/>
    </reaction>
</comment>
<dbReference type="PANTHER" id="PTHR10629:SF52">
    <property type="entry name" value="DNA (CYTOSINE-5)-METHYLTRANSFERASE 1"/>
    <property type="match status" value="1"/>
</dbReference>
<dbReference type="Proteomes" id="UP000505325">
    <property type="component" value="Chromosome"/>
</dbReference>
<keyword evidence="2 6" id="KW-0808">Transferase</keyword>
<dbReference type="NCBIfam" id="TIGR00675">
    <property type="entry name" value="dcm"/>
    <property type="match status" value="1"/>
</dbReference>
<evidence type="ECO:0000256" key="7">
    <source>
        <dbReference type="RuleBase" id="RU000416"/>
    </source>
</evidence>